<accession>A0A6P4ZZK4</accession>
<sequence length="124" mass="13616">MGTAGQLYTTFARHKSYGLQAQQRTVHMPYTLHPLDIPNSEKGCRTQKAVGKVSEQDRQTGRQSLAGKLVDHLGLWTQTLEGGLQVVAQVDHLGLWTQTLEGGLQVVAQVDHLGLWTQTLESGL</sequence>
<dbReference type="GeneID" id="109478014"/>
<name>A0A6P4ZZK4_BRABE</name>
<reference evidence="2" key="1">
    <citation type="submission" date="2025-08" db="UniProtKB">
        <authorList>
            <consortium name="RefSeq"/>
        </authorList>
    </citation>
    <scope>IDENTIFICATION</scope>
    <source>
        <tissue evidence="2">Gonad</tissue>
    </source>
</reference>
<dbReference type="AlphaFoldDB" id="A0A6P4ZZK4"/>
<evidence type="ECO:0000313" key="1">
    <source>
        <dbReference type="Proteomes" id="UP000515135"/>
    </source>
</evidence>
<evidence type="ECO:0000313" key="2">
    <source>
        <dbReference type="RefSeq" id="XP_019635026.1"/>
    </source>
</evidence>
<dbReference type="OrthoDB" id="10174054at2759"/>
<keyword evidence="1" id="KW-1185">Reference proteome</keyword>
<protein>
    <submittedName>
        <fullName evidence="2">Uncharacterized protein LOC109478014</fullName>
    </submittedName>
</protein>
<dbReference type="KEGG" id="bbel:109478014"/>
<organism evidence="1 2">
    <name type="scientific">Branchiostoma belcheri</name>
    <name type="common">Amphioxus</name>
    <dbReference type="NCBI Taxonomy" id="7741"/>
    <lineage>
        <taxon>Eukaryota</taxon>
        <taxon>Metazoa</taxon>
        <taxon>Chordata</taxon>
        <taxon>Cephalochordata</taxon>
        <taxon>Leptocardii</taxon>
        <taxon>Amphioxiformes</taxon>
        <taxon>Branchiostomatidae</taxon>
        <taxon>Branchiostoma</taxon>
    </lineage>
</organism>
<gene>
    <name evidence="2" type="primary">LOC109478014</name>
</gene>
<proteinExistence type="predicted"/>
<dbReference type="RefSeq" id="XP_019635026.1">
    <property type="nucleotide sequence ID" value="XM_019779467.1"/>
</dbReference>
<dbReference type="Proteomes" id="UP000515135">
    <property type="component" value="Unplaced"/>
</dbReference>